<reference evidence="7 8" key="1">
    <citation type="journal article" date="2011" name="J. Gen. Appl. Microbiol.">
        <title>Draft genome sequencing of the enigmatic yeast Saitoella complicata.</title>
        <authorList>
            <person name="Nishida H."/>
            <person name="Hamamoto M."/>
            <person name="Sugiyama J."/>
        </authorList>
    </citation>
    <scope>NUCLEOTIDE SEQUENCE [LARGE SCALE GENOMIC DNA]</scope>
    <source>
        <strain evidence="7 8">NRRL Y-17804</strain>
    </source>
</reference>
<feature type="compositionally biased region" description="Gly residues" evidence="6">
    <location>
        <begin position="124"/>
        <end position="148"/>
    </location>
</feature>
<comment type="subunit">
    <text evidence="5">Component of the eukaryotic translation initiation factor 3 (eIF-3) complex.</text>
</comment>
<dbReference type="GO" id="GO:0033290">
    <property type="term" value="C:eukaryotic 48S preinitiation complex"/>
    <property type="evidence" value="ECO:0007669"/>
    <property type="project" value="UniProtKB-UniRule"/>
</dbReference>
<dbReference type="GO" id="GO:0002191">
    <property type="term" value="P:cap-dependent translational initiation"/>
    <property type="evidence" value="ECO:0007669"/>
    <property type="project" value="UniProtKB-UniRule"/>
</dbReference>
<evidence type="ECO:0000256" key="4">
    <source>
        <dbReference type="ARBA" id="ARBA00022917"/>
    </source>
</evidence>
<dbReference type="Pfam" id="PF05091">
    <property type="entry name" value="eIF-3_zeta"/>
    <property type="match status" value="1"/>
</dbReference>
<comment type="caution">
    <text evidence="7">The sequence shown here is derived from an EMBL/GenBank/DDBJ whole genome shotgun (WGS) entry which is preliminary data.</text>
</comment>
<organism evidence="7 8">
    <name type="scientific">Saitoella complicata (strain BCRC 22490 / CBS 7301 / JCM 7358 / NBRC 10748 / NRRL Y-17804)</name>
    <dbReference type="NCBI Taxonomy" id="698492"/>
    <lineage>
        <taxon>Eukaryota</taxon>
        <taxon>Fungi</taxon>
        <taxon>Dikarya</taxon>
        <taxon>Ascomycota</taxon>
        <taxon>Taphrinomycotina</taxon>
        <taxon>Taphrinomycotina incertae sedis</taxon>
        <taxon>Saitoella</taxon>
    </lineage>
</organism>
<comment type="function">
    <text evidence="5">mRNA cap-binding component of the eukaryotic translation initiation factor 3 (eIF-3) complex, which is involved in protein synthesis of a specialized repertoire of mRNAs and, together with other initiation factors, stimulates binding of mRNA and methionyl-tRNAi to the 40S ribosome. The eIF-3 complex specifically targets and initiates translation of a subset of mRNAs involved in cell proliferation. In the eIF-3 complex, eif3d specifically recognizes and binds the 7-methylguanosine cap of a subset of mRNAs.</text>
</comment>
<gene>
    <name evidence="7" type="ORF">G7K_5317-t1</name>
</gene>
<dbReference type="GO" id="GO:0005852">
    <property type="term" value="C:eukaryotic translation initiation factor 3 complex"/>
    <property type="evidence" value="ECO:0007669"/>
    <property type="project" value="UniProtKB-UniRule"/>
</dbReference>
<dbReference type="PANTHER" id="PTHR12399:SF0">
    <property type="entry name" value="EUKARYOTIC TRANSLATION INITIATION FACTOR 3 SUBUNIT D"/>
    <property type="match status" value="1"/>
</dbReference>
<keyword evidence="3" id="KW-0694">RNA-binding</keyword>
<name>A0A0E9NND7_SAICN</name>
<dbReference type="GO" id="GO:0003743">
    <property type="term" value="F:translation initiation factor activity"/>
    <property type="evidence" value="ECO:0007669"/>
    <property type="project" value="UniProtKB-UniRule"/>
</dbReference>
<reference evidence="7 8" key="3">
    <citation type="journal article" date="2015" name="Genome Announc.">
        <title>Draft Genome Sequence of the Archiascomycetous Yeast Saitoella complicata.</title>
        <authorList>
            <person name="Yamauchi K."/>
            <person name="Kondo S."/>
            <person name="Hamamoto M."/>
            <person name="Takahashi Y."/>
            <person name="Ogura Y."/>
            <person name="Hayashi T."/>
            <person name="Nishida H."/>
        </authorList>
    </citation>
    <scope>NUCLEOTIDE SEQUENCE [LARGE SCALE GENOMIC DNA]</scope>
    <source>
        <strain evidence="7 8">NRRL Y-17804</strain>
    </source>
</reference>
<evidence type="ECO:0000256" key="5">
    <source>
        <dbReference type="HAMAP-Rule" id="MF_03003"/>
    </source>
</evidence>
<keyword evidence="2 5" id="KW-0396">Initiation factor</keyword>
<dbReference type="GO" id="GO:0001732">
    <property type="term" value="P:formation of cytoplasmic translation initiation complex"/>
    <property type="evidence" value="ECO:0007669"/>
    <property type="project" value="UniProtKB-UniRule"/>
</dbReference>
<dbReference type="EMBL" id="BACD03000042">
    <property type="protein sequence ID" value="GAO51206.1"/>
    <property type="molecule type" value="Genomic_DNA"/>
</dbReference>
<dbReference type="STRING" id="698492.A0A0E9NND7"/>
<keyword evidence="1 5" id="KW-0963">Cytoplasm</keyword>
<keyword evidence="8" id="KW-1185">Reference proteome</keyword>
<feature type="region of interest" description="RNA gate" evidence="5">
    <location>
        <begin position="306"/>
        <end position="320"/>
    </location>
</feature>
<dbReference type="OrthoDB" id="16538at2759"/>
<evidence type="ECO:0000256" key="6">
    <source>
        <dbReference type="SAM" id="MobiDB-lite"/>
    </source>
</evidence>
<dbReference type="OMA" id="FMDKRDN"/>
<dbReference type="AlphaFoldDB" id="A0A0E9NND7"/>
<comment type="similarity">
    <text evidence="5">Belongs to the eIF-3 subunit D family.</text>
</comment>
<evidence type="ECO:0000256" key="3">
    <source>
        <dbReference type="ARBA" id="ARBA00022884"/>
    </source>
</evidence>
<evidence type="ECO:0000313" key="8">
    <source>
        <dbReference type="Proteomes" id="UP000033140"/>
    </source>
</evidence>
<evidence type="ECO:0000256" key="1">
    <source>
        <dbReference type="ARBA" id="ARBA00022490"/>
    </source>
</evidence>
<dbReference type="GO" id="GO:0098808">
    <property type="term" value="F:mRNA cap binding"/>
    <property type="evidence" value="ECO:0007669"/>
    <property type="project" value="UniProtKB-UniRule"/>
</dbReference>
<sequence length="573" mass="63456">MAGFTLPALPAVGAAWGPPSDPQGELLSQYHDVPFAPFSKGDKLGRTADWTQEAGKEGARGDQGKQRGAFGRFRDQYQAYGAGVTSQFAYQHGEDEASFSVVENRASTKTRLGGRSGGYATRGNRGGRGAAQQRGGRGGGFSRIGGRGQQQDGRRGGAQAGRGGRRFGWKDWDKPQRIRDASVTPTSEWTMLEEIEFNRLAKLSLEAMEGEDVETYGSVNYYDKTFDKITTKNSAPLQVIERVRYNPTTSVDPVVQKLANEGKANVFATDSIISMLMCAPRSVYPWDIVLVKEGDNLYLDKREGGPFDFVSVNENAVEAPMEATDGKETINTPASLSLEATYINHNLAQQTIKEEEQYKFDKENPFYNPEDETEPLASCAYRYRKFNLNVSEDEDPINLIIRTEVDAVQKTPSGEDQFVMIKALNEFDRQGASGGIDWRSKLDSQRGAVVATEMKNNSLKLARWAVQSILAGVEQMKIGYVSRATPRDAQRHVILGVAGYKPRDIASQMNLNLDNGWGIVRTIIDLCLRMEDGKYVLVKDPNKNVLRLYEVPMSTFEEGEEGEDEEEAQVVQA</sequence>
<accession>A0A0E9NND7</accession>
<dbReference type="PANTHER" id="PTHR12399">
    <property type="entry name" value="EUKARYOTIC TRANSLATION INITIATION FACTOR 3 SUBUNIT 7"/>
    <property type="match status" value="1"/>
</dbReference>
<evidence type="ECO:0000256" key="2">
    <source>
        <dbReference type="ARBA" id="ARBA00022540"/>
    </source>
</evidence>
<evidence type="ECO:0000313" key="7">
    <source>
        <dbReference type="EMBL" id="GAO51206.1"/>
    </source>
</evidence>
<dbReference type="InterPro" id="IPR007783">
    <property type="entry name" value="eIF3d"/>
</dbReference>
<dbReference type="PIRSF" id="PIRSF016281">
    <property type="entry name" value="EIF-3_zeta"/>
    <property type="match status" value="1"/>
</dbReference>
<dbReference type="HAMAP" id="MF_03003">
    <property type="entry name" value="eIF3d"/>
    <property type="match status" value="1"/>
</dbReference>
<comment type="subcellular location">
    <subcellularLocation>
        <location evidence="5">Cytoplasm</location>
    </subcellularLocation>
</comment>
<proteinExistence type="inferred from homology"/>
<dbReference type="Proteomes" id="UP000033140">
    <property type="component" value="Unassembled WGS sequence"/>
</dbReference>
<dbReference type="RefSeq" id="XP_019026530.1">
    <property type="nucleotide sequence ID" value="XM_019171579.1"/>
</dbReference>
<feature type="region of interest" description="Disordered" evidence="6">
    <location>
        <begin position="108"/>
        <end position="170"/>
    </location>
</feature>
<protein>
    <recommendedName>
        <fullName evidence="5">Eukaryotic translation initiation factor 3 subunit D</fullName>
        <shortName evidence="5">eIF3d</shortName>
    </recommendedName>
</protein>
<comment type="domain">
    <text evidence="5">The RNA gate region regulates mRNA cap recognition to prevent promiscuous mRNA-binding before assembly of eif3d into the full eukaryotic translation initiation factor 3 (eIF-3) complex.</text>
</comment>
<keyword evidence="4 5" id="KW-0648">Protein biosynthesis</keyword>
<dbReference type="GO" id="GO:0016282">
    <property type="term" value="C:eukaryotic 43S preinitiation complex"/>
    <property type="evidence" value="ECO:0007669"/>
    <property type="project" value="UniProtKB-UniRule"/>
</dbReference>
<reference evidence="7 8" key="2">
    <citation type="journal article" date="2014" name="J. Gen. Appl. Microbiol.">
        <title>The early diverging ascomycetous budding yeast Saitoella complicata has three histone deacetylases belonging to the Clr6, Hos2, and Rpd3 lineages.</title>
        <authorList>
            <person name="Nishida H."/>
            <person name="Matsumoto T."/>
            <person name="Kondo S."/>
            <person name="Hamamoto M."/>
            <person name="Yoshikawa H."/>
        </authorList>
    </citation>
    <scope>NUCLEOTIDE SEQUENCE [LARGE SCALE GENOMIC DNA]</scope>
    <source>
        <strain evidence="7 8">NRRL Y-17804</strain>
    </source>
</reference>